<name>A0A9D4PIT4_RHISA</name>
<dbReference type="AlphaFoldDB" id="A0A9D4PIT4"/>
<proteinExistence type="predicted"/>
<evidence type="ECO:0000313" key="3">
    <source>
        <dbReference type="Proteomes" id="UP000821837"/>
    </source>
</evidence>
<evidence type="ECO:0000313" key="2">
    <source>
        <dbReference type="EMBL" id="KAH7943875.1"/>
    </source>
</evidence>
<accession>A0A9D4PIT4</accession>
<sequence>MLVTVESDCDNSSNGIAEANLSVLLARQICVARGIVQLKRKITQLLITNFSGEYQHLTKRTAIAHFEAIGDEAFSRIAPIAAAAECDTAVASTSSHVSLLSRYIGDQDNMPFDERPLPCFHDFPPVPPFHLLDAILTLNGVAAQPPMHDILLDALPIELRHLAAASSSSTQPYEDLCAAVLAGYGQTCQPLPARLEFQASPPNAASGANWPVALSCPRPNSPDNGSFYLDRPHEHQFLRPTTPTR</sequence>
<protein>
    <submittedName>
        <fullName evidence="2">Uncharacterized protein</fullName>
    </submittedName>
</protein>
<reference evidence="2" key="1">
    <citation type="journal article" date="2020" name="Cell">
        <title>Large-Scale Comparative Analyses of Tick Genomes Elucidate Their Genetic Diversity and Vector Capacities.</title>
        <authorList>
            <consortium name="Tick Genome and Microbiome Consortium (TIGMIC)"/>
            <person name="Jia N."/>
            <person name="Wang J."/>
            <person name="Shi W."/>
            <person name="Du L."/>
            <person name="Sun Y."/>
            <person name="Zhan W."/>
            <person name="Jiang J.F."/>
            <person name="Wang Q."/>
            <person name="Zhang B."/>
            <person name="Ji P."/>
            <person name="Bell-Sakyi L."/>
            <person name="Cui X.M."/>
            <person name="Yuan T.T."/>
            <person name="Jiang B.G."/>
            <person name="Yang W.F."/>
            <person name="Lam T.T."/>
            <person name="Chang Q.C."/>
            <person name="Ding S.J."/>
            <person name="Wang X.J."/>
            <person name="Zhu J.G."/>
            <person name="Ruan X.D."/>
            <person name="Zhao L."/>
            <person name="Wei J.T."/>
            <person name="Ye R.Z."/>
            <person name="Que T.C."/>
            <person name="Du C.H."/>
            <person name="Zhou Y.H."/>
            <person name="Cheng J.X."/>
            <person name="Dai P.F."/>
            <person name="Guo W.B."/>
            <person name="Han X.H."/>
            <person name="Huang E.J."/>
            <person name="Li L.F."/>
            <person name="Wei W."/>
            <person name="Gao Y.C."/>
            <person name="Liu J.Z."/>
            <person name="Shao H.Z."/>
            <person name="Wang X."/>
            <person name="Wang C.C."/>
            <person name="Yang T.C."/>
            <person name="Huo Q.B."/>
            <person name="Li W."/>
            <person name="Chen H.Y."/>
            <person name="Chen S.E."/>
            <person name="Zhou L.G."/>
            <person name="Ni X.B."/>
            <person name="Tian J.H."/>
            <person name="Sheng Y."/>
            <person name="Liu T."/>
            <person name="Pan Y.S."/>
            <person name="Xia L.Y."/>
            <person name="Li J."/>
            <person name="Zhao F."/>
            <person name="Cao W.C."/>
        </authorList>
    </citation>
    <scope>NUCLEOTIDE SEQUENCE</scope>
    <source>
        <strain evidence="2">Rsan-2018</strain>
    </source>
</reference>
<dbReference type="Proteomes" id="UP000821837">
    <property type="component" value="Unassembled WGS sequence"/>
</dbReference>
<evidence type="ECO:0000256" key="1">
    <source>
        <dbReference type="SAM" id="MobiDB-lite"/>
    </source>
</evidence>
<gene>
    <name evidence="2" type="ORF">HPB52_012058</name>
</gene>
<comment type="caution">
    <text evidence="2">The sequence shown here is derived from an EMBL/GenBank/DDBJ whole genome shotgun (WGS) entry which is preliminary data.</text>
</comment>
<organism evidence="2 3">
    <name type="scientific">Rhipicephalus sanguineus</name>
    <name type="common">Brown dog tick</name>
    <name type="synonym">Ixodes sanguineus</name>
    <dbReference type="NCBI Taxonomy" id="34632"/>
    <lineage>
        <taxon>Eukaryota</taxon>
        <taxon>Metazoa</taxon>
        <taxon>Ecdysozoa</taxon>
        <taxon>Arthropoda</taxon>
        <taxon>Chelicerata</taxon>
        <taxon>Arachnida</taxon>
        <taxon>Acari</taxon>
        <taxon>Parasitiformes</taxon>
        <taxon>Ixodida</taxon>
        <taxon>Ixodoidea</taxon>
        <taxon>Ixodidae</taxon>
        <taxon>Rhipicephalinae</taxon>
        <taxon>Rhipicephalus</taxon>
        <taxon>Rhipicephalus</taxon>
    </lineage>
</organism>
<dbReference type="EMBL" id="JABSTV010001253">
    <property type="protein sequence ID" value="KAH7943875.1"/>
    <property type="molecule type" value="Genomic_DNA"/>
</dbReference>
<keyword evidence="3" id="KW-1185">Reference proteome</keyword>
<feature type="region of interest" description="Disordered" evidence="1">
    <location>
        <begin position="223"/>
        <end position="245"/>
    </location>
</feature>
<reference evidence="2" key="2">
    <citation type="submission" date="2021-09" db="EMBL/GenBank/DDBJ databases">
        <authorList>
            <person name="Jia N."/>
            <person name="Wang J."/>
            <person name="Shi W."/>
            <person name="Du L."/>
            <person name="Sun Y."/>
            <person name="Zhan W."/>
            <person name="Jiang J."/>
            <person name="Wang Q."/>
            <person name="Zhang B."/>
            <person name="Ji P."/>
            <person name="Sakyi L.B."/>
            <person name="Cui X."/>
            <person name="Yuan T."/>
            <person name="Jiang B."/>
            <person name="Yang W."/>
            <person name="Lam T.T.-Y."/>
            <person name="Chang Q."/>
            <person name="Ding S."/>
            <person name="Wang X."/>
            <person name="Zhu J."/>
            <person name="Ruan X."/>
            <person name="Zhao L."/>
            <person name="Wei J."/>
            <person name="Que T."/>
            <person name="Du C."/>
            <person name="Cheng J."/>
            <person name="Dai P."/>
            <person name="Han X."/>
            <person name="Huang E."/>
            <person name="Gao Y."/>
            <person name="Liu J."/>
            <person name="Shao H."/>
            <person name="Ye R."/>
            <person name="Li L."/>
            <person name="Wei W."/>
            <person name="Wang X."/>
            <person name="Wang C."/>
            <person name="Huo Q."/>
            <person name="Li W."/>
            <person name="Guo W."/>
            <person name="Chen H."/>
            <person name="Chen S."/>
            <person name="Zhou L."/>
            <person name="Zhou L."/>
            <person name="Ni X."/>
            <person name="Tian J."/>
            <person name="Zhou Y."/>
            <person name="Sheng Y."/>
            <person name="Liu T."/>
            <person name="Pan Y."/>
            <person name="Xia L."/>
            <person name="Li J."/>
            <person name="Zhao F."/>
            <person name="Cao W."/>
        </authorList>
    </citation>
    <scope>NUCLEOTIDE SEQUENCE</scope>
    <source>
        <strain evidence="2">Rsan-2018</strain>
        <tissue evidence="2">Larvae</tissue>
    </source>
</reference>